<feature type="domain" description="Cpl-7 lysozyme C-terminal" evidence="2">
    <location>
        <begin position="259"/>
        <end position="300"/>
    </location>
</feature>
<proteinExistence type="predicted"/>
<dbReference type="InterPro" id="IPR002508">
    <property type="entry name" value="MurNAc-LAA_cat"/>
</dbReference>
<evidence type="ECO:0008006" key="5">
    <source>
        <dbReference type="Google" id="ProtNLM"/>
    </source>
</evidence>
<reference evidence="3 4" key="1">
    <citation type="submission" date="2019-05" db="EMBL/GenBank/DDBJ databases">
        <title>The metagenome of a microbial culture collection derived from dairy environment covers the genomic content of the human microbiome.</title>
        <authorList>
            <person name="Roder T."/>
            <person name="Wuthrich D."/>
            <person name="Sattari Z."/>
            <person name="Von Ah U."/>
            <person name="Bar C."/>
            <person name="Ronchi F."/>
            <person name="Macpherson A.J."/>
            <person name="Ganal-Vonarburg S.C."/>
            <person name="Bruggmann R."/>
            <person name="Vergeres G."/>
        </authorList>
    </citation>
    <scope>NUCLEOTIDE SEQUENCE [LARGE SCALE GENOMIC DNA]</scope>
    <source>
        <strain evidence="3 4">FAM 24235</strain>
    </source>
</reference>
<evidence type="ECO:0000259" key="2">
    <source>
        <dbReference type="SMART" id="SM01095"/>
    </source>
</evidence>
<dbReference type="SMART" id="SM01095">
    <property type="entry name" value="Cpl-7"/>
    <property type="match status" value="4"/>
</dbReference>
<comment type="caution">
    <text evidence="3">The sequence shown here is derived from an EMBL/GenBank/DDBJ whole genome shotgun (WGS) entry which is preliminary data.</text>
</comment>
<feature type="domain" description="MurNAc-LAA" evidence="1">
    <location>
        <begin position="66"/>
        <end position="182"/>
    </location>
</feature>
<name>A0A5R9C5M1_9LACT</name>
<dbReference type="AlphaFoldDB" id="A0A5R9C5M1"/>
<dbReference type="CDD" id="cd02696">
    <property type="entry name" value="MurNAc-LAA"/>
    <property type="match status" value="1"/>
</dbReference>
<feature type="domain" description="Cpl-7 lysozyme C-terminal" evidence="2">
    <location>
        <begin position="364"/>
        <end position="405"/>
    </location>
</feature>
<organism evidence="3 4">
    <name type="scientific">Marinilactibacillus psychrotolerans</name>
    <dbReference type="NCBI Taxonomy" id="191770"/>
    <lineage>
        <taxon>Bacteria</taxon>
        <taxon>Bacillati</taxon>
        <taxon>Bacillota</taxon>
        <taxon>Bacilli</taxon>
        <taxon>Lactobacillales</taxon>
        <taxon>Carnobacteriaceae</taxon>
        <taxon>Marinilactibacillus</taxon>
    </lineage>
</organism>
<accession>A0A5R9C5M1</accession>
<dbReference type="Proteomes" id="UP000307201">
    <property type="component" value="Unassembled WGS sequence"/>
</dbReference>
<dbReference type="Pfam" id="PF08230">
    <property type="entry name" value="CW_7"/>
    <property type="match status" value="4"/>
</dbReference>
<dbReference type="Pfam" id="PF01520">
    <property type="entry name" value="Amidase_3"/>
    <property type="match status" value="1"/>
</dbReference>
<dbReference type="SUPFAM" id="SSF53187">
    <property type="entry name" value="Zn-dependent exopeptidases"/>
    <property type="match status" value="1"/>
</dbReference>
<evidence type="ECO:0000313" key="4">
    <source>
        <dbReference type="Proteomes" id="UP000307201"/>
    </source>
</evidence>
<dbReference type="OrthoDB" id="5056238at2"/>
<dbReference type="RefSeq" id="WP_138471378.1">
    <property type="nucleotide sequence ID" value="NZ_VBTE01000009.1"/>
</dbReference>
<evidence type="ECO:0000259" key="1">
    <source>
        <dbReference type="SMART" id="SM00646"/>
    </source>
</evidence>
<dbReference type="EMBL" id="VBTE01000009">
    <property type="protein sequence ID" value="TLQ08304.1"/>
    <property type="molecule type" value="Genomic_DNA"/>
</dbReference>
<gene>
    <name evidence="3" type="ORF">FEZ48_04535</name>
</gene>
<evidence type="ECO:0000313" key="3">
    <source>
        <dbReference type="EMBL" id="TLQ08304.1"/>
    </source>
</evidence>
<feature type="domain" description="Cpl-7 lysozyme C-terminal" evidence="2">
    <location>
        <begin position="206"/>
        <end position="247"/>
    </location>
</feature>
<protein>
    <recommendedName>
        <fullName evidence="5">MurNAc-LAA domain-containing protein</fullName>
    </recommendedName>
</protein>
<sequence>MTILFITGHGERPNGSFDSGATGLIKKGEHLYVEQNLFPAMRKYLPKGSDVVLFSDYNVYAHGNIVNLANSYGKDTIVVEVHYDAGDPDASGGHVIVYSHYDPDEIDLRLRDAIADNVGVRYSHEGHHGISGRSNLANVNRSASGRINYRLIELGFGTNKKDADVLINKTDQYAKALVEAVLNKKVDGKPLPKPKPVAKPSVLKSVAQIAQEVIAGSWGSGKDRVNKLNKAGYNADVIQSQVNHILLGASAEPSSTKSTDQIAQQVIDGEWGNGVEREKRLKKAGFDPDKVQAKVNAILKGGSPKAKTKPSKKSIKTIAQEVIDGKWGNGSDREKRLNKAGYNADKVQAKVNQLLSGGKSAKSIDQMAREVIAGKHGNGNAQRQKSLGVDNTTYQKVRARVNQLV</sequence>
<dbReference type="InterPro" id="IPR013168">
    <property type="entry name" value="Cpl_7_lyso_C"/>
</dbReference>
<feature type="domain" description="Cpl-7 lysozyme C-terminal" evidence="2">
    <location>
        <begin position="315"/>
        <end position="356"/>
    </location>
</feature>
<dbReference type="SMART" id="SM00646">
    <property type="entry name" value="Ami_3"/>
    <property type="match status" value="1"/>
</dbReference>
<dbReference type="GO" id="GO:0009253">
    <property type="term" value="P:peptidoglycan catabolic process"/>
    <property type="evidence" value="ECO:0007669"/>
    <property type="project" value="InterPro"/>
</dbReference>
<dbReference type="Gene3D" id="3.40.630.40">
    <property type="entry name" value="Zn-dependent exopeptidases"/>
    <property type="match status" value="1"/>
</dbReference>
<dbReference type="GO" id="GO:0008745">
    <property type="term" value="F:N-acetylmuramoyl-L-alanine amidase activity"/>
    <property type="evidence" value="ECO:0007669"/>
    <property type="project" value="InterPro"/>
</dbReference>